<proteinExistence type="predicted"/>
<keyword evidence="1" id="KW-0812">Transmembrane</keyword>
<dbReference type="AlphaFoldDB" id="A0A1J1HRV1"/>
<name>A0A1J1HRV1_9DIPT</name>
<organism evidence="2 3">
    <name type="scientific">Clunio marinus</name>
    <dbReference type="NCBI Taxonomy" id="568069"/>
    <lineage>
        <taxon>Eukaryota</taxon>
        <taxon>Metazoa</taxon>
        <taxon>Ecdysozoa</taxon>
        <taxon>Arthropoda</taxon>
        <taxon>Hexapoda</taxon>
        <taxon>Insecta</taxon>
        <taxon>Pterygota</taxon>
        <taxon>Neoptera</taxon>
        <taxon>Endopterygota</taxon>
        <taxon>Diptera</taxon>
        <taxon>Nematocera</taxon>
        <taxon>Chironomoidea</taxon>
        <taxon>Chironomidae</taxon>
        <taxon>Clunio</taxon>
    </lineage>
</organism>
<evidence type="ECO:0000313" key="3">
    <source>
        <dbReference type="Proteomes" id="UP000183832"/>
    </source>
</evidence>
<keyword evidence="1" id="KW-0472">Membrane</keyword>
<protein>
    <submittedName>
        <fullName evidence="2">CLUMA_CG004441, isoform A</fullName>
    </submittedName>
</protein>
<evidence type="ECO:0000313" key="2">
    <source>
        <dbReference type="EMBL" id="CRK90749.1"/>
    </source>
</evidence>
<accession>A0A1J1HRV1</accession>
<dbReference type="Proteomes" id="UP000183832">
    <property type="component" value="Unassembled WGS sequence"/>
</dbReference>
<dbReference type="EMBL" id="CVRI01000020">
    <property type="protein sequence ID" value="CRK90749.1"/>
    <property type="molecule type" value="Genomic_DNA"/>
</dbReference>
<reference evidence="2 3" key="1">
    <citation type="submission" date="2015-04" db="EMBL/GenBank/DDBJ databases">
        <authorList>
            <person name="Syromyatnikov M.Y."/>
            <person name="Popov V.N."/>
        </authorList>
    </citation>
    <scope>NUCLEOTIDE SEQUENCE [LARGE SCALE GENOMIC DNA]</scope>
</reference>
<sequence length="62" mass="7260">MLNTAPLSQQINPVNRQLSSFLSFLSVRWLLRMTTTMFIQRNVLEMFSSGNYLALVYLYILN</sequence>
<gene>
    <name evidence="2" type="ORF">CLUMA_CG004441</name>
</gene>
<feature type="transmembrane region" description="Helical" evidence="1">
    <location>
        <begin position="43"/>
        <end position="60"/>
    </location>
</feature>
<evidence type="ECO:0000256" key="1">
    <source>
        <dbReference type="SAM" id="Phobius"/>
    </source>
</evidence>
<keyword evidence="1" id="KW-1133">Transmembrane helix</keyword>
<keyword evidence="3" id="KW-1185">Reference proteome</keyword>